<dbReference type="EMBL" id="LKCW01000210">
    <property type="protein sequence ID" value="KPM36278.1"/>
    <property type="molecule type" value="Genomic_DNA"/>
</dbReference>
<dbReference type="AlphaFoldDB" id="A0A0P7B415"/>
<evidence type="ECO:0000313" key="2">
    <source>
        <dbReference type="EMBL" id="KPM36278.1"/>
    </source>
</evidence>
<sequence length="631" mass="70187">MLAHNPDSVAAPQEGRDRGQRSFARELGSAVEEAVASVLWKHVDSGVDKSLAWESIEDLAKSKLRSLSGGLAQSQGRPPGPDSCLSVLTSSLPNTHSDKVDWNVSLQETHVEEIDDFLDFGLQGVSEGTYTEGSFSFPNKPSPNTPSRTITASLPMSQEPCPGSDMATPEVLHSAIGSELAVLRPVLPNCQPTERPESRGTAPTCTSPRGIFEQKTVPRPMPAPSANSRLSSLPLVRCSEQRHLGVQQNHLEEAILHAPAKRSQRGRPSERPSCAYCKLQRKRCIGKSQGCDRCLGSRLYRNLCVPADFKESRSLAHSESLSSGQVLESNLFLPSDPLSPIKIDVSSGFQPSLEVELRPYAPSDQGALTHVLFRGLEGGMIAPKTESTAFSLQPGTLTNEKLDRYCDDLAFKLVLSEASQTTERGRLLDLVRLALRFWAMQVVFFKHPWTIARGGSRVGMFPLEIPGFWFGKTLLPRLVNQELDSALEQRMDELERELLERLQSMVFRRHQDNWCAIFLTSFILLHSLERDSWNMHAWEYEKNRPGGTPWPLQKDPRDYRQQNSHIASTVTKYFRIVSKGHTPFALDWTKSLNRELLNENPHAQCFVSNIQKELADPRSGKSCSPLGTFGA</sequence>
<dbReference type="OrthoDB" id="5362630at2759"/>
<feature type="compositionally biased region" description="Basic and acidic residues" evidence="1">
    <location>
        <begin position="14"/>
        <end position="24"/>
    </location>
</feature>
<organism evidence="2 3">
    <name type="scientific">Neonectria ditissima</name>
    <dbReference type="NCBI Taxonomy" id="78410"/>
    <lineage>
        <taxon>Eukaryota</taxon>
        <taxon>Fungi</taxon>
        <taxon>Dikarya</taxon>
        <taxon>Ascomycota</taxon>
        <taxon>Pezizomycotina</taxon>
        <taxon>Sordariomycetes</taxon>
        <taxon>Hypocreomycetidae</taxon>
        <taxon>Hypocreales</taxon>
        <taxon>Nectriaceae</taxon>
        <taxon>Neonectria</taxon>
    </lineage>
</organism>
<protein>
    <recommendedName>
        <fullName evidence="4">Zn(2)-C6 fungal-type domain-containing protein</fullName>
    </recommendedName>
</protein>
<keyword evidence="3" id="KW-1185">Reference proteome</keyword>
<feature type="region of interest" description="Disordered" evidence="1">
    <location>
        <begin position="189"/>
        <end position="229"/>
    </location>
</feature>
<dbReference type="PANTHER" id="PTHR35392:SF3">
    <property type="entry name" value="ZN(2)-C6 FUNGAL-TYPE DOMAIN-CONTAINING PROTEIN"/>
    <property type="match status" value="1"/>
</dbReference>
<name>A0A0P7B415_9HYPO</name>
<evidence type="ECO:0000313" key="3">
    <source>
        <dbReference type="Proteomes" id="UP000050424"/>
    </source>
</evidence>
<evidence type="ECO:0000256" key="1">
    <source>
        <dbReference type="SAM" id="MobiDB-lite"/>
    </source>
</evidence>
<dbReference type="Proteomes" id="UP000050424">
    <property type="component" value="Unassembled WGS sequence"/>
</dbReference>
<gene>
    <name evidence="2" type="ORF">AK830_g10293</name>
</gene>
<evidence type="ECO:0008006" key="4">
    <source>
        <dbReference type="Google" id="ProtNLM"/>
    </source>
</evidence>
<dbReference type="InterPro" id="IPR052973">
    <property type="entry name" value="Fungal_sec-metab_reg_TF"/>
</dbReference>
<feature type="region of interest" description="Disordered" evidence="1">
    <location>
        <begin position="1"/>
        <end position="24"/>
    </location>
</feature>
<comment type="caution">
    <text evidence="2">The sequence shown here is derived from an EMBL/GenBank/DDBJ whole genome shotgun (WGS) entry which is preliminary data.</text>
</comment>
<proteinExistence type="predicted"/>
<reference evidence="2 3" key="1">
    <citation type="submission" date="2015-09" db="EMBL/GenBank/DDBJ databases">
        <title>Draft genome of a European isolate of the apple canker pathogen Neonectria ditissima.</title>
        <authorList>
            <person name="Gomez-Cortecero A."/>
            <person name="Harrison R.J."/>
            <person name="Armitage A.D."/>
        </authorList>
    </citation>
    <scope>NUCLEOTIDE SEQUENCE [LARGE SCALE GENOMIC DNA]</scope>
    <source>
        <strain evidence="2 3">R09/05</strain>
    </source>
</reference>
<accession>A0A0P7B415</accession>
<dbReference type="PANTHER" id="PTHR35392">
    <property type="entry name" value="ZN(II)2CYS6 TRANSCRIPTION FACTOR (EUROFUNG)-RELATED-RELATED"/>
    <property type="match status" value="1"/>
</dbReference>